<dbReference type="SUPFAM" id="SSF116846">
    <property type="entry name" value="MIT domain"/>
    <property type="match status" value="1"/>
</dbReference>
<dbReference type="InterPro" id="IPR036181">
    <property type="entry name" value="MIT_dom_sf"/>
</dbReference>
<name>A0ABM1EUK8_PRICU</name>
<evidence type="ECO:0000256" key="1">
    <source>
        <dbReference type="SAM" id="MobiDB-lite"/>
    </source>
</evidence>
<evidence type="ECO:0000313" key="3">
    <source>
        <dbReference type="Proteomes" id="UP000695022"/>
    </source>
</evidence>
<feature type="domain" description="Senescence" evidence="2">
    <location>
        <begin position="347"/>
        <end position="472"/>
    </location>
</feature>
<protein>
    <submittedName>
        <fullName evidence="4">Spartin-like isoform X2</fullName>
    </submittedName>
</protein>
<dbReference type="GeneID" id="106815868"/>
<dbReference type="PANTHER" id="PTHR21068:SF43">
    <property type="entry name" value="SPARTIN"/>
    <property type="match status" value="1"/>
</dbReference>
<sequence length="501" mass="54094">MEKQIQPQTGSRGKEGYGTSRSVLANTRESYEISYAKLKQLHDEAYAHVSQAIHLEEANRKSEAIAKYQSGLQLINNGLFRPCIEMPEKAQVIYQKLTTARAQVMSRLNALTSQEASSRDSSPSNDRFMEVDSSPDEQLGGAASSSRTLTEPAPPTQKTSSPKKRPAPSQDIGDSIMSDNYINEMPKNPNACEVFRIPEGIQVFFIGKNGTVSAPSYTGPLKIYKFMDKKPNVENAPTAFLEVAGWAFPLLPGQSPILHSETGAYMFPDVISAQAGGYVGILLSDDVAPVVKEAFEKLLNRLSALVIEAPQSDATAIKEVKPHPPLKKIKESEDHVSDTISKGLVKVDKLGDATKALGSYLAPHVKNIGESLVPESYRVASKPGGKSDVESVITVAAGGLKGIGTVYLGLEAAAKRLTKAVRNNTVDVVNHKYGPEVGRATDTALDAAINTGFTVYNVQHMGIKALATRTAKETGRTVVEDYTGENMKPSDVTSHHVAKRE</sequence>
<accession>A0ABM1EUK8</accession>
<feature type="region of interest" description="Disordered" evidence="1">
    <location>
        <begin position="1"/>
        <end position="21"/>
    </location>
</feature>
<evidence type="ECO:0000313" key="4">
    <source>
        <dbReference type="RefSeq" id="XP_014675879.1"/>
    </source>
</evidence>
<dbReference type="InterPro" id="IPR009686">
    <property type="entry name" value="Senescence/spartin_C"/>
</dbReference>
<dbReference type="Pfam" id="PF06911">
    <property type="entry name" value="Senescence"/>
    <property type="match status" value="1"/>
</dbReference>
<reference evidence="4" key="1">
    <citation type="submission" date="2025-08" db="UniProtKB">
        <authorList>
            <consortium name="RefSeq"/>
        </authorList>
    </citation>
    <scope>IDENTIFICATION</scope>
</reference>
<proteinExistence type="predicted"/>
<dbReference type="Gene3D" id="1.20.58.80">
    <property type="entry name" value="Phosphotransferase system, lactose/cellobiose-type IIA subunit"/>
    <property type="match status" value="1"/>
</dbReference>
<dbReference type="PANTHER" id="PTHR21068">
    <property type="entry name" value="SPARTIN"/>
    <property type="match status" value="1"/>
</dbReference>
<dbReference type="RefSeq" id="XP_014675879.1">
    <property type="nucleotide sequence ID" value="XM_014820393.1"/>
</dbReference>
<evidence type="ECO:0000259" key="2">
    <source>
        <dbReference type="Pfam" id="PF06911"/>
    </source>
</evidence>
<feature type="compositionally biased region" description="Polar residues" evidence="1">
    <location>
        <begin position="1"/>
        <end position="11"/>
    </location>
</feature>
<keyword evidence="3" id="KW-1185">Reference proteome</keyword>
<organism evidence="3 4">
    <name type="scientific">Priapulus caudatus</name>
    <name type="common">Priapulid worm</name>
    <dbReference type="NCBI Taxonomy" id="37621"/>
    <lineage>
        <taxon>Eukaryota</taxon>
        <taxon>Metazoa</taxon>
        <taxon>Ecdysozoa</taxon>
        <taxon>Scalidophora</taxon>
        <taxon>Priapulida</taxon>
        <taxon>Priapulimorpha</taxon>
        <taxon>Priapulimorphida</taxon>
        <taxon>Priapulidae</taxon>
        <taxon>Priapulus</taxon>
    </lineage>
</organism>
<dbReference type="Proteomes" id="UP000695022">
    <property type="component" value="Unplaced"/>
</dbReference>
<feature type="region of interest" description="Disordered" evidence="1">
    <location>
        <begin position="111"/>
        <end position="183"/>
    </location>
</feature>
<dbReference type="InterPro" id="IPR045036">
    <property type="entry name" value="Spartin-like"/>
</dbReference>
<gene>
    <name evidence="4" type="primary">LOC106815868</name>
</gene>
<feature type="compositionally biased region" description="Polar residues" evidence="1">
    <location>
        <begin position="111"/>
        <end position="125"/>
    </location>
</feature>